<organism evidence="5 6">
    <name type="scientific">Cirrhinus molitorella</name>
    <name type="common">mud carp</name>
    <dbReference type="NCBI Taxonomy" id="172907"/>
    <lineage>
        <taxon>Eukaryota</taxon>
        <taxon>Metazoa</taxon>
        <taxon>Chordata</taxon>
        <taxon>Craniata</taxon>
        <taxon>Vertebrata</taxon>
        <taxon>Euteleostomi</taxon>
        <taxon>Actinopterygii</taxon>
        <taxon>Neopterygii</taxon>
        <taxon>Teleostei</taxon>
        <taxon>Ostariophysi</taxon>
        <taxon>Cypriniformes</taxon>
        <taxon>Cyprinidae</taxon>
        <taxon>Labeoninae</taxon>
        <taxon>Labeonini</taxon>
        <taxon>Cirrhinus</taxon>
    </lineage>
</organism>
<gene>
    <name evidence="5" type="ORF">Q8A67_007251</name>
</gene>
<feature type="region of interest" description="Disordered" evidence="3">
    <location>
        <begin position="17"/>
        <end position="343"/>
    </location>
</feature>
<keyword evidence="2" id="KW-0862">Zinc</keyword>
<keyword evidence="6" id="KW-1185">Reference proteome</keyword>
<feature type="region of interest" description="Disordered" evidence="3">
    <location>
        <begin position="1074"/>
        <end position="1109"/>
    </location>
</feature>
<feature type="domain" description="Phorbol-ester/DAG-type" evidence="4">
    <location>
        <begin position="1019"/>
        <end position="1069"/>
    </location>
</feature>
<feature type="compositionally biased region" description="Low complexity" evidence="3">
    <location>
        <begin position="17"/>
        <end position="54"/>
    </location>
</feature>
<dbReference type="PROSITE" id="PS50081">
    <property type="entry name" value="ZF_DAG_PE_2"/>
    <property type="match status" value="1"/>
</dbReference>
<name>A0AA88Q7Y4_9TELE</name>
<proteinExistence type="predicted"/>
<dbReference type="PANTHER" id="PTHR33480:SF5">
    <property type="entry name" value="SI:DKEY-51D8.9"/>
    <property type="match status" value="1"/>
</dbReference>
<evidence type="ECO:0000256" key="1">
    <source>
        <dbReference type="ARBA" id="ARBA00022723"/>
    </source>
</evidence>
<reference evidence="5" key="1">
    <citation type="submission" date="2023-08" db="EMBL/GenBank/DDBJ databases">
        <title>Chromosome-level Genome Assembly of mud carp (Cirrhinus molitorella).</title>
        <authorList>
            <person name="Liu H."/>
        </authorList>
    </citation>
    <scope>NUCLEOTIDE SEQUENCE</scope>
    <source>
        <strain evidence="5">Prfri</strain>
        <tissue evidence="5">Muscle</tissue>
    </source>
</reference>
<dbReference type="EMBL" id="JAUYZG010000006">
    <property type="protein sequence ID" value="KAK2905452.1"/>
    <property type="molecule type" value="Genomic_DNA"/>
</dbReference>
<evidence type="ECO:0000259" key="4">
    <source>
        <dbReference type="PROSITE" id="PS50081"/>
    </source>
</evidence>
<feature type="compositionally biased region" description="Low complexity" evidence="3">
    <location>
        <begin position="165"/>
        <end position="179"/>
    </location>
</feature>
<feature type="compositionally biased region" description="Polar residues" evidence="3">
    <location>
        <begin position="894"/>
        <end position="906"/>
    </location>
</feature>
<feature type="region of interest" description="Disordered" evidence="3">
    <location>
        <begin position="1175"/>
        <end position="1196"/>
    </location>
</feature>
<dbReference type="InterPro" id="IPR046349">
    <property type="entry name" value="C1-like_sf"/>
</dbReference>
<feature type="compositionally biased region" description="Acidic residues" evidence="3">
    <location>
        <begin position="1078"/>
        <end position="1103"/>
    </location>
</feature>
<comment type="caution">
    <text evidence="5">The sequence shown here is derived from an EMBL/GenBank/DDBJ whole genome shotgun (WGS) entry which is preliminary data.</text>
</comment>
<dbReference type="InterPro" id="IPR002219">
    <property type="entry name" value="PKC_DAG/PE"/>
</dbReference>
<evidence type="ECO:0000256" key="3">
    <source>
        <dbReference type="SAM" id="MobiDB-lite"/>
    </source>
</evidence>
<feature type="compositionally biased region" description="Polar residues" evidence="3">
    <location>
        <begin position="296"/>
        <end position="305"/>
    </location>
</feature>
<feature type="compositionally biased region" description="Acidic residues" evidence="3">
    <location>
        <begin position="854"/>
        <end position="876"/>
    </location>
</feature>
<dbReference type="SUPFAM" id="SSF57889">
    <property type="entry name" value="Cysteine-rich domain"/>
    <property type="match status" value="1"/>
</dbReference>
<keyword evidence="1" id="KW-0479">Metal-binding</keyword>
<feature type="region of interest" description="Disordered" evidence="3">
    <location>
        <begin position="848"/>
        <end position="906"/>
    </location>
</feature>
<dbReference type="CDD" id="cd00029">
    <property type="entry name" value="C1"/>
    <property type="match status" value="1"/>
</dbReference>
<sequence length="1215" mass="133435">MTHEDCMSFSIACTPDASSLASCAASTSVKATSSSSPEQPSSPATSSSSPEQPSSPDPKKATSSSSPEQPSSPDPKKATSSSSPVQPSSPDPKKATSSSSPEQPSSPDPKKATSSSSPVQPSSPDPKKATSSSSPEQPSSPDPKKATSSSSPEQPSSPDPKKATSSSSPEQPSSPATSSFSPEQPSSPDPKKATSSSSPVQPSSPDPKKATSSSSPEQPSSPDPKKATSSSSPQQPSSPVSLSCHASSSAMSSSQLSETLLLKEMHLRPSRKRRYSGSAFNDSDISDYSDVDYVPQISSNESDGSTSEHDVPESCSEAGGSSERCKTTLPSKRMKGQTKETDTSPKKRTFYCIYCSKPYSKLARHLKFVHRNEAEVAKAVAFPKHSEERRVQLNILRKRGNFAHSTDVVRKGHGQMIACYRPKKAKNTKDFIHCAYCQGLYNKRSLWKHIKNCPLKPENDNPQGRKRVRSFCALKTPVGLEVSKDFKKILSFMNYDDVSCTIHSDTCIMQLGEHMFNRMGTDVTKHDYIRQKMREVGRLLLEARKITPLRTMADFIIPANFKHVISAVKVVSGFDEETNSYRIPSLALKLVHSLNKICSIVERNAMMYGDHERAECARDFRKVHQARWNEYISAGALTTLKEAKWNAPQIIPFTQDVKFLNKLRNSPSAENYAALAKVTLSQVILFNRQREGEVSRMLLSSFQSRDSSELHEDIAICLSEFERKLCNHFTRVEIRGKRGRKVPVLLKPSLVSAMELLVKTHEVCGVPAQNPFIFARSGAMSAYRGGECVRRALLNLDENEADQLAHFLCHDIRIHRQYYRLPEGMLQLAKMSKVLMAMEKGTLSNFKGKRLDDTEIDPNEQLEEPDDSISSDEEEADAARCSDIAETTAPADTDQVTPNTQMSSDNNGCGAVTVGVDETLCEVESATLEMNTLSKSEVQDKEKVLVVVMFVSVSDPSVLMHSSICAASEGLEKVTPEKDQLPFNDQDSSEKDISPVKVPVLNEKQSFCAPTEAVEEVCKHKVVTSAISSMDKCSVCVGPVAAMKWFGLRCKLCSCFWHKSCYAKLHEWNGKESLQEVSSEEDELSDEEYIPESESENQSDSSEELQTRPSYDKTKLLSYIQKAASYKSSEAFRSDVPAPNVSKGKGKGVLKAREAACMYEESDLLCNEEQLIDVETDSDSDINGEGHNPRKQGSEVCSCSEDAYSENLCSSRYQG</sequence>
<evidence type="ECO:0000313" key="5">
    <source>
        <dbReference type="EMBL" id="KAK2905452.1"/>
    </source>
</evidence>
<dbReference type="PANTHER" id="PTHR33480">
    <property type="entry name" value="SET DOMAIN-CONTAINING PROTEIN-RELATED"/>
    <property type="match status" value="1"/>
</dbReference>
<protein>
    <recommendedName>
        <fullName evidence="4">Phorbol-ester/DAG-type domain-containing protein</fullName>
    </recommendedName>
</protein>
<feature type="compositionally biased region" description="Low complexity" evidence="3">
    <location>
        <begin position="229"/>
        <end position="257"/>
    </location>
</feature>
<accession>A0AA88Q7Y4</accession>
<dbReference type="GO" id="GO:0046872">
    <property type="term" value="F:metal ion binding"/>
    <property type="evidence" value="ECO:0007669"/>
    <property type="project" value="UniProtKB-KW"/>
</dbReference>
<dbReference type="Proteomes" id="UP001187343">
    <property type="component" value="Unassembled WGS sequence"/>
</dbReference>
<dbReference type="AlphaFoldDB" id="A0AA88Q7Y4"/>
<evidence type="ECO:0000256" key="2">
    <source>
        <dbReference type="ARBA" id="ARBA00022833"/>
    </source>
</evidence>
<evidence type="ECO:0000313" key="6">
    <source>
        <dbReference type="Proteomes" id="UP001187343"/>
    </source>
</evidence>